<accession>A0A315W9B1</accession>
<dbReference type="PANTHER" id="PTHR18947">
    <property type="entry name" value="HOOK PROTEINS"/>
    <property type="match status" value="1"/>
</dbReference>
<feature type="compositionally biased region" description="Polar residues" evidence="1">
    <location>
        <begin position="175"/>
        <end position="200"/>
    </location>
</feature>
<dbReference type="GO" id="GO:0030705">
    <property type="term" value="P:cytoskeleton-dependent intracellular transport"/>
    <property type="evidence" value="ECO:0007669"/>
    <property type="project" value="TreeGrafter"/>
</dbReference>
<dbReference type="GO" id="GO:0031122">
    <property type="term" value="P:cytoplasmic microtubule organization"/>
    <property type="evidence" value="ECO:0007669"/>
    <property type="project" value="TreeGrafter"/>
</dbReference>
<reference evidence="2 3" key="1">
    <citation type="journal article" date="2018" name="G3 (Bethesda)">
        <title>A High-Quality Reference Genome for the Invasive Mosquitofish Gambusia affinis Using a Chicago Library.</title>
        <authorList>
            <person name="Hoffberg S.L."/>
            <person name="Troendle N.J."/>
            <person name="Glenn T.C."/>
            <person name="Mahmud O."/>
            <person name="Louha S."/>
            <person name="Chalopin D."/>
            <person name="Bennetzen J.L."/>
            <person name="Mauricio R."/>
        </authorList>
    </citation>
    <scope>NUCLEOTIDE SEQUENCE [LARGE SCALE GENOMIC DNA]</scope>
    <source>
        <strain evidence="2">NE01/NJP1002.9</strain>
        <tissue evidence="2">Muscle</tissue>
    </source>
</reference>
<dbReference type="Gene3D" id="1.20.5.170">
    <property type="match status" value="1"/>
</dbReference>
<protein>
    <submittedName>
        <fullName evidence="2">Uncharacterized protein</fullName>
    </submittedName>
</protein>
<comment type="caution">
    <text evidence="2">The sequence shown here is derived from an EMBL/GenBank/DDBJ whole genome shotgun (WGS) entry which is preliminary data.</text>
</comment>
<dbReference type="EMBL" id="NHOQ01000190">
    <property type="protein sequence ID" value="PWA32390.1"/>
    <property type="molecule type" value="Genomic_DNA"/>
</dbReference>
<sequence>MSELHLSSTCESKPILLRVEGILQESSESEQPKAYYIQVSNSQAFIRIPGPVKATQLCADTAPKALGPLNGLPAGLFMRPGGRYSRSAFMFLHVNETAVDAFAPDLCVHFVRNHQLCGASAPAGLSHLLKSRCQRAEEMVSMFLPERVGGLPYSHLLCRADPRPRKIPREEERTGVSSPTASTMSQSRASTSESSDSGPLNIQETIARETQKLQGILKEVGMLSIERDSLLKAKEELKSQVMNMKKAALEKDKMLEEKDRTLQNLFDVVRTLKEENTTLEKNNNFLKQKNFSQEQKKSSLKWLNKVTNRRVDNLHHDIHVLLDENRDLEHQNEALIETKYALKRENQKVTTLEEEKNTLQKENTALGQKNVTLLQENAIFNQVNTILEEENKFFEEKSNVLDEEKTALEQRNTTLEKEKTALEQESTDLEQKISNLEQKIRTLELNNATLELQSTTLQHRNTNLKLEVKQLNKRLRDTVKQQKQQPSEEETHKDSQSVSDQPQTEPTVVRRLHLVTEQNMDKVLRIFVKETQLVCQSPTDTLTKP</sequence>
<evidence type="ECO:0000313" key="2">
    <source>
        <dbReference type="EMBL" id="PWA32390.1"/>
    </source>
</evidence>
<dbReference type="GO" id="GO:0005815">
    <property type="term" value="C:microtubule organizing center"/>
    <property type="evidence" value="ECO:0007669"/>
    <property type="project" value="TreeGrafter"/>
</dbReference>
<dbReference type="GO" id="GO:0051959">
    <property type="term" value="F:dynein light intermediate chain binding"/>
    <property type="evidence" value="ECO:0007669"/>
    <property type="project" value="TreeGrafter"/>
</dbReference>
<dbReference type="Proteomes" id="UP000250572">
    <property type="component" value="Unassembled WGS sequence"/>
</dbReference>
<dbReference type="PANTHER" id="PTHR18947:SF28">
    <property type="entry name" value="GIRDIN, ISOFORM A"/>
    <property type="match status" value="1"/>
</dbReference>
<dbReference type="STRING" id="33528.ENSGAFP00000029285"/>
<dbReference type="AlphaFoldDB" id="A0A315W9B1"/>
<evidence type="ECO:0000313" key="3">
    <source>
        <dbReference type="Proteomes" id="UP000250572"/>
    </source>
</evidence>
<keyword evidence="3" id="KW-1185">Reference proteome</keyword>
<feature type="compositionally biased region" description="Basic and acidic residues" evidence="1">
    <location>
        <begin position="162"/>
        <end position="174"/>
    </location>
</feature>
<proteinExistence type="predicted"/>
<organism evidence="2 3">
    <name type="scientific">Gambusia affinis</name>
    <name type="common">Western mosquitofish</name>
    <name type="synonym">Heterandria affinis</name>
    <dbReference type="NCBI Taxonomy" id="33528"/>
    <lineage>
        <taxon>Eukaryota</taxon>
        <taxon>Metazoa</taxon>
        <taxon>Chordata</taxon>
        <taxon>Craniata</taxon>
        <taxon>Vertebrata</taxon>
        <taxon>Euteleostomi</taxon>
        <taxon>Actinopterygii</taxon>
        <taxon>Neopterygii</taxon>
        <taxon>Teleostei</taxon>
        <taxon>Neoteleostei</taxon>
        <taxon>Acanthomorphata</taxon>
        <taxon>Ovalentaria</taxon>
        <taxon>Atherinomorphae</taxon>
        <taxon>Cyprinodontiformes</taxon>
        <taxon>Poeciliidae</taxon>
        <taxon>Poeciliinae</taxon>
        <taxon>Gambusia</taxon>
    </lineage>
</organism>
<name>A0A315W9B1_GAMAF</name>
<evidence type="ECO:0000256" key="1">
    <source>
        <dbReference type="SAM" id="MobiDB-lite"/>
    </source>
</evidence>
<gene>
    <name evidence="2" type="ORF">CCH79_00011984</name>
</gene>
<dbReference type="GO" id="GO:0008017">
    <property type="term" value="F:microtubule binding"/>
    <property type="evidence" value="ECO:0007669"/>
    <property type="project" value="TreeGrafter"/>
</dbReference>
<feature type="compositionally biased region" description="Polar residues" evidence="1">
    <location>
        <begin position="496"/>
        <end position="506"/>
    </location>
</feature>
<feature type="region of interest" description="Disordered" evidence="1">
    <location>
        <begin position="476"/>
        <end position="506"/>
    </location>
</feature>
<feature type="region of interest" description="Disordered" evidence="1">
    <location>
        <begin position="162"/>
        <end position="200"/>
    </location>
</feature>
<dbReference type="GO" id="GO:0005737">
    <property type="term" value="C:cytoplasm"/>
    <property type="evidence" value="ECO:0007669"/>
    <property type="project" value="TreeGrafter"/>
</dbReference>